<feature type="binding site" evidence="10">
    <location>
        <position position="81"/>
    </location>
    <ligand>
        <name>Na(+)</name>
        <dbReference type="ChEBI" id="CHEBI:29101"/>
        <note>structural</note>
    </ligand>
</feature>
<keyword evidence="10" id="KW-0479">Metal-binding</keyword>
<keyword evidence="10" id="KW-0406">Ion transport</keyword>
<organism evidence="11 12">
    <name type="scientific">Clostridium novyi A str. 4552</name>
    <dbReference type="NCBI Taxonomy" id="1444289"/>
    <lineage>
        <taxon>Bacteria</taxon>
        <taxon>Bacillati</taxon>
        <taxon>Bacillota</taxon>
        <taxon>Clostridia</taxon>
        <taxon>Eubacteriales</taxon>
        <taxon>Clostridiaceae</taxon>
        <taxon>Clostridium</taxon>
    </lineage>
</organism>
<dbReference type="SUPFAM" id="SSF48695">
    <property type="entry name" value="Multiheme cytochromes"/>
    <property type="match status" value="1"/>
</dbReference>
<dbReference type="InterPro" id="IPR036280">
    <property type="entry name" value="Multihaem_cyt_sf"/>
</dbReference>
<dbReference type="AlphaFoldDB" id="A0A0A0I9N9"/>
<comment type="function">
    <text evidence="9 10">Fluoride-specific ion channel. Important for reducing fluoride concentration in the cell, thus reducing its toxicity.</text>
</comment>
<feature type="transmembrane region" description="Helical" evidence="10">
    <location>
        <begin position="99"/>
        <end position="123"/>
    </location>
</feature>
<name>A0A0A0I9N9_CLONO</name>
<dbReference type="NCBIfam" id="TIGR00494">
    <property type="entry name" value="crcB"/>
    <property type="match status" value="1"/>
</dbReference>
<keyword evidence="2 10" id="KW-1003">Cell membrane</keyword>
<feature type="transmembrane region" description="Helical" evidence="10">
    <location>
        <begin position="36"/>
        <end position="58"/>
    </location>
</feature>
<dbReference type="PANTHER" id="PTHR28259:SF1">
    <property type="entry name" value="FLUORIDE EXPORT PROTEIN 1-RELATED"/>
    <property type="match status" value="1"/>
</dbReference>
<evidence type="ECO:0000256" key="7">
    <source>
        <dbReference type="ARBA" id="ARBA00035120"/>
    </source>
</evidence>
<feature type="binding site" evidence="10">
    <location>
        <position position="78"/>
    </location>
    <ligand>
        <name>Na(+)</name>
        <dbReference type="ChEBI" id="CHEBI:29101"/>
        <note>structural</note>
    </ligand>
</feature>
<dbReference type="InterPro" id="IPR003691">
    <property type="entry name" value="FluC"/>
</dbReference>
<evidence type="ECO:0000256" key="1">
    <source>
        <dbReference type="ARBA" id="ARBA00004651"/>
    </source>
</evidence>
<evidence type="ECO:0000256" key="6">
    <source>
        <dbReference type="ARBA" id="ARBA00023303"/>
    </source>
</evidence>
<keyword evidence="10" id="KW-0813">Transport</keyword>
<evidence type="ECO:0000313" key="11">
    <source>
        <dbReference type="EMBL" id="KGM96335.1"/>
    </source>
</evidence>
<gene>
    <name evidence="10" type="primary">fluC</name>
    <name evidence="10" type="synonym">crcB</name>
    <name evidence="11" type="ORF">Z968_06810</name>
</gene>
<evidence type="ECO:0000256" key="4">
    <source>
        <dbReference type="ARBA" id="ARBA00022989"/>
    </source>
</evidence>
<accession>A0A0A0I9N9</accession>
<comment type="similarity">
    <text evidence="7 10">Belongs to the fluoride channel Fluc/FEX (TC 1.A.43) family.</text>
</comment>
<evidence type="ECO:0000256" key="9">
    <source>
        <dbReference type="ARBA" id="ARBA00049940"/>
    </source>
</evidence>
<dbReference type="HAMAP" id="MF_00454">
    <property type="entry name" value="FluC"/>
    <property type="match status" value="1"/>
</dbReference>
<keyword evidence="4 10" id="KW-1133">Transmembrane helix</keyword>
<evidence type="ECO:0000256" key="3">
    <source>
        <dbReference type="ARBA" id="ARBA00022692"/>
    </source>
</evidence>
<feature type="transmembrane region" description="Helical" evidence="10">
    <location>
        <begin position="5"/>
        <end position="24"/>
    </location>
</feature>
<keyword evidence="10" id="KW-0915">Sodium</keyword>
<comment type="subcellular location">
    <subcellularLocation>
        <location evidence="1 10">Cell membrane</location>
        <topology evidence="1 10">Multi-pass membrane protein</topology>
    </subcellularLocation>
</comment>
<dbReference type="Pfam" id="PF02537">
    <property type="entry name" value="CRCB"/>
    <property type="match status" value="1"/>
</dbReference>
<comment type="catalytic activity">
    <reaction evidence="8">
        <text>fluoride(in) = fluoride(out)</text>
        <dbReference type="Rhea" id="RHEA:76159"/>
        <dbReference type="ChEBI" id="CHEBI:17051"/>
    </reaction>
    <physiologicalReaction direction="left-to-right" evidence="8">
        <dbReference type="Rhea" id="RHEA:76160"/>
    </physiologicalReaction>
</comment>
<keyword evidence="5 10" id="KW-0472">Membrane</keyword>
<dbReference type="GO" id="GO:0005886">
    <property type="term" value="C:plasma membrane"/>
    <property type="evidence" value="ECO:0007669"/>
    <property type="project" value="UniProtKB-SubCell"/>
</dbReference>
<dbReference type="RefSeq" id="WP_039255018.1">
    <property type="nucleotide sequence ID" value="NZ_JENJ01000024.1"/>
</dbReference>
<dbReference type="GO" id="GO:0140114">
    <property type="term" value="P:cellular detoxification of fluoride"/>
    <property type="evidence" value="ECO:0007669"/>
    <property type="project" value="UniProtKB-UniRule"/>
</dbReference>
<dbReference type="OrthoDB" id="9815830at2"/>
<dbReference type="GO" id="GO:0046872">
    <property type="term" value="F:metal ion binding"/>
    <property type="evidence" value="ECO:0007669"/>
    <property type="project" value="UniProtKB-KW"/>
</dbReference>
<proteinExistence type="inferred from homology"/>
<dbReference type="PANTHER" id="PTHR28259">
    <property type="entry name" value="FLUORIDE EXPORT PROTEIN 1-RELATED"/>
    <property type="match status" value="1"/>
</dbReference>
<feature type="transmembrane region" description="Helical" evidence="10">
    <location>
        <begin position="70"/>
        <end position="87"/>
    </location>
</feature>
<dbReference type="Proteomes" id="UP000030012">
    <property type="component" value="Unassembled WGS sequence"/>
</dbReference>
<evidence type="ECO:0000256" key="10">
    <source>
        <dbReference type="HAMAP-Rule" id="MF_00454"/>
    </source>
</evidence>
<reference evidence="11 12" key="1">
    <citation type="submission" date="2014-01" db="EMBL/GenBank/DDBJ databases">
        <title>Plasmidome dynamics in the species complex Clostridium novyi sensu lato converts strains of independent lineages into distinctly different pathogens.</title>
        <authorList>
            <person name="Skarin H."/>
            <person name="Segerman B."/>
        </authorList>
    </citation>
    <scope>NUCLEOTIDE SEQUENCE [LARGE SCALE GENOMIC DNA]</scope>
    <source>
        <strain evidence="11 12">4552</strain>
    </source>
</reference>
<sequence>MEKLILAIIVGCGGFIGAALRYLISENTSKIFNGSFPYGTLIVNIVGAIIIGFIMDINANTSLISGHTKLFLTTGMMGGLTTFSTFSYETINMITGGNILMGCTNAALNLGLSLGGVIIGQFLGKIVY</sequence>
<keyword evidence="6 10" id="KW-0407">Ion channel</keyword>
<evidence type="ECO:0000313" key="12">
    <source>
        <dbReference type="Proteomes" id="UP000030012"/>
    </source>
</evidence>
<dbReference type="EMBL" id="JENJ01000024">
    <property type="protein sequence ID" value="KGM96335.1"/>
    <property type="molecule type" value="Genomic_DNA"/>
</dbReference>
<evidence type="ECO:0000256" key="8">
    <source>
        <dbReference type="ARBA" id="ARBA00035585"/>
    </source>
</evidence>
<keyword evidence="3 10" id="KW-0812">Transmembrane</keyword>
<comment type="activity regulation">
    <text evidence="10">Na(+) is not transported, but it plays an essential structural role and its presence is essential for fluoride channel function.</text>
</comment>
<evidence type="ECO:0000256" key="5">
    <source>
        <dbReference type="ARBA" id="ARBA00023136"/>
    </source>
</evidence>
<comment type="caution">
    <text evidence="11">The sequence shown here is derived from an EMBL/GenBank/DDBJ whole genome shotgun (WGS) entry which is preliminary data.</text>
</comment>
<protein>
    <recommendedName>
        <fullName evidence="10">Fluoride-specific ion channel FluC</fullName>
    </recommendedName>
</protein>
<evidence type="ECO:0000256" key="2">
    <source>
        <dbReference type="ARBA" id="ARBA00022475"/>
    </source>
</evidence>
<dbReference type="GO" id="GO:0062054">
    <property type="term" value="F:fluoride channel activity"/>
    <property type="evidence" value="ECO:0007669"/>
    <property type="project" value="UniProtKB-UniRule"/>
</dbReference>